<dbReference type="Proteomes" id="UP000199017">
    <property type="component" value="Unassembled WGS sequence"/>
</dbReference>
<proteinExistence type="predicted"/>
<evidence type="ECO:0000313" key="2">
    <source>
        <dbReference type="Proteomes" id="UP000199017"/>
    </source>
</evidence>
<evidence type="ECO:0008006" key="3">
    <source>
        <dbReference type="Google" id="ProtNLM"/>
    </source>
</evidence>
<gene>
    <name evidence="1" type="ORF">SAMN05216352_1283</name>
</gene>
<evidence type="ECO:0000313" key="1">
    <source>
        <dbReference type="EMBL" id="SDJ16744.1"/>
    </source>
</evidence>
<reference evidence="1 2" key="1">
    <citation type="submission" date="2016-10" db="EMBL/GenBank/DDBJ databases">
        <authorList>
            <person name="de Groot N.N."/>
        </authorList>
    </citation>
    <scope>NUCLEOTIDE SEQUENCE [LARGE SCALE GENOMIC DNA]</scope>
    <source>
        <strain evidence="2">P4B,CCM 7963,CECT 7998,DSM 25260,IBRC-M 10614,KCTC 13821</strain>
    </source>
</reference>
<organism evidence="1 2">
    <name type="scientific">Alteribacillus bidgolensis</name>
    <dbReference type="NCBI Taxonomy" id="930129"/>
    <lineage>
        <taxon>Bacteria</taxon>
        <taxon>Bacillati</taxon>
        <taxon>Bacillota</taxon>
        <taxon>Bacilli</taxon>
        <taxon>Bacillales</taxon>
        <taxon>Bacillaceae</taxon>
        <taxon>Alteribacillus</taxon>
    </lineage>
</organism>
<dbReference type="EMBL" id="FNDU01000028">
    <property type="protein sequence ID" value="SDJ16744.1"/>
    <property type="molecule type" value="Genomic_DNA"/>
</dbReference>
<dbReference type="AlphaFoldDB" id="A0A1G8RI51"/>
<dbReference type="OrthoDB" id="2987322at2"/>
<sequence length="151" mass="16995">MSNNSFTFNIRTQFFFVVDDRTLSRILSGIAEEGVNINGYLQTKFSFKNHNLVRLVVGSTDSESNHDIRVVRGVLIKLSVKLQEKKVIQVLEITSGVPGQVNSIFGALWCKLNVEAIYVGEDTKLYLDVLDINEAIQILSQEDPEQCLKDC</sequence>
<name>A0A1G8RI51_9BACI</name>
<dbReference type="RefSeq" id="WP_091588279.1">
    <property type="nucleotide sequence ID" value="NZ_FNDU01000028.1"/>
</dbReference>
<protein>
    <recommendedName>
        <fullName evidence="3">ACT domain-containing protein</fullName>
    </recommendedName>
</protein>
<keyword evidence="2" id="KW-1185">Reference proteome</keyword>
<accession>A0A1G8RI51</accession>